<evidence type="ECO:0000313" key="1">
    <source>
        <dbReference type="EMBL" id="KAI3712100.1"/>
    </source>
</evidence>
<evidence type="ECO:0000313" key="2">
    <source>
        <dbReference type="Proteomes" id="UP001056120"/>
    </source>
</evidence>
<comment type="caution">
    <text evidence="1">The sequence shown here is derived from an EMBL/GenBank/DDBJ whole genome shotgun (WGS) entry which is preliminary data.</text>
</comment>
<name>A0ACB9AQ93_9ASTR</name>
<reference evidence="1 2" key="2">
    <citation type="journal article" date="2022" name="Mol. Ecol. Resour.">
        <title>The genomes of chicory, endive, great burdock and yacon provide insights into Asteraceae paleo-polyploidization history and plant inulin production.</title>
        <authorList>
            <person name="Fan W."/>
            <person name="Wang S."/>
            <person name="Wang H."/>
            <person name="Wang A."/>
            <person name="Jiang F."/>
            <person name="Liu H."/>
            <person name="Zhao H."/>
            <person name="Xu D."/>
            <person name="Zhang Y."/>
        </authorList>
    </citation>
    <scope>NUCLEOTIDE SEQUENCE [LARGE SCALE GENOMIC DNA]</scope>
    <source>
        <strain evidence="2">cv. Yunnan</strain>
        <tissue evidence="1">Leaves</tissue>
    </source>
</reference>
<dbReference type="Proteomes" id="UP001056120">
    <property type="component" value="Linkage Group LG24"/>
</dbReference>
<keyword evidence="2" id="KW-1185">Reference proteome</keyword>
<proteinExistence type="predicted"/>
<sequence length="91" mass="9793">MKFEAQTTSGSPAGTVKTPSKAANASPVVGTGSTLTPEINVTKPSTPKPHTETTTEPATYFEKEVDAELLKAWLGQQLGRRLHQLVILKLY</sequence>
<accession>A0ACB9AQ93</accession>
<protein>
    <submittedName>
        <fullName evidence="1">Uncharacterized protein</fullName>
    </submittedName>
</protein>
<organism evidence="1 2">
    <name type="scientific">Smallanthus sonchifolius</name>
    <dbReference type="NCBI Taxonomy" id="185202"/>
    <lineage>
        <taxon>Eukaryota</taxon>
        <taxon>Viridiplantae</taxon>
        <taxon>Streptophyta</taxon>
        <taxon>Embryophyta</taxon>
        <taxon>Tracheophyta</taxon>
        <taxon>Spermatophyta</taxon>
        <taxon>Magnoliopsida</taxon>
        <taxon>eudicotyledons</taxon>
        <taxon>Gunneridae</taxon>
        <taxon>Pentapetalae</taxon>
        <taxon>asterids</taxon>
        <taxon>campanulids</taxon>
        <taxon>Asterales</taxon>
        <taxon>Asteraceae</taxon>
        <taxon>Asteroideae</taxon>
        <taxon>Heliantheae alliance</taxon>
        <taxon>Millerieae</taxon>
        <taxon>Smallanthus</taxon>
    </lineage>
</organism>
<reference evidence="2" key="1">
    <citation type="journal article" date="2022" name="Mol. Ecol. Resour.">
        <title>The genomes of chicory, endive, great burdock and yacon provide insights into Asteraceae palaeo-polyploidization history and plant inulin production.</title>
        <authorList>
            <person name="Fan W."/>
            <person name="Wang S."/>
            <person name="Wang H."/>
            <person name="Wang A."/>
            <person name="Jiang F."/>
            <person name="Liu H."/>
            <person name="Zhao H."/>
            <person name="Xu D."/>
            <person name="Zhang Y."/>
        </authorList>
    </citation>
    <scope>NUCLEOTIDE SEQUENCE [LARGE SCALE GENOMIC DNA]</scope>
    <source>
        <strain evidence="2">cv. Yunnan</strain>
    </source>
</reference>
<dbReference type="EMBL" id="CM042041">
    <property type="protein sequence ID" value="KAI3712100.1"/>
    <property type="molecule type" value="Genomic_DNA"/>
</dbReference>
<gene>
    <name evidence="1" type="ORF">L1987_70649</name>
</gene>